<evidence type="ECO:0000313" key="3">
    <source>
        <dbReference type="Proteomes" id="UP000287830"/>
    </source>
</evidence>
<organism evidence="2 3">
    <name type="scientific">Streptomyces chrestomyceticus JCM 4735</name>
    <dbReference type="NCBI Taxonomy" id="1306181"/>
    <lineage>
        <taxon>Bacteria</taxon>
        <taxon>Bacillati</taxon>
        <taxon>Actinomycetota</taxon>
        <taxon>Actinomycetes</taxon>
        <taxon>Kitasatosporales</taxon>
        <taxon>Streptomycetaceae</taxon>
        <taxon>Streptomyces</taxon>
    </lineage>
</organism>
<dbReference type="EMBL" id="BHZC01000001">
    <property type="protein sequence ID" value="GCD33376.1"/>
    <property type="molecule type" value="Genomic_DNA"/>
</dbReference>
<name>A0A7U9KRB7_9ACTN</name>
<gene>
    <name evidence="2" type="ORF">OEIGOIKO_01095</name>
</gene>
<evidence type="ECO:0000256" key="1">
    <source>
        <dbReference type="SAM" id="MobiDB-lite"/>
    </source>
</evidence>
<evidence type="ECO:0008006" key="4">
    <source>
        <dbReference type="Google" id="ProtNLM"/>
    </source>
</evidence>
<dbReference type="Proteomes" id="UP000287830">
    <property type="component" value="Unassembled WGS sequence"/>
</dbReference>
<dbReference type="Pfam" id="PF18143">
    <property type="entry name" value="HAD_SAK_2"/>
    <property type="match status" value="1"/>
</dbReference>
<feature type="compositionally biased region" description="Polar residues" evidence="1">
    <location>
        <begin position="198"/>
        <end position="217"/>
    </location>
</feature>
<sequence>MRLPYLLLDIDGVLIPFPSQDGATPETHLRHDVLPTGRDPSDPVTIWLNPAHGPMLTDLTRTRLFTPVWCTSWRQDATTMIGPLLGLPPLPHVDLPHPQITSSHPNGYLWKRDHVDAWLGDAPVAWIDDDFTSLDHAWAARRTARGLPTLLLQPEPHDGLCAEHLRQVVTWADQLAGSPVAPAGDKVSDLLPPLQKAVPQSSTGVRSGSSKPASSNG</sequence>
<reference evidence="2 3" key="1">
    <citation type="submission" date="2018-11" db="EMBL/GenBank/DDBJ databases">
        <title>Whole genome sequence of Streptomyces chrestomyceticus NBRC 13444(T).</title>
        <authorList>
            <person name="Komaki H."/>
            <person name="Tamura T."/>
        </authorList>
    </citation>
    <scope>NUCLEOTIDE SEQUENCE [LARGE SCALE GENOMIC DNA]</scope>
    <source>
        <strain evidence="2 3">NBRC 13444</strain>
    </source>
</reference>
<feature type="region of interest" description="Disordered" evidence="1">
    <location>
        <begin position="181"/>
        <end position="217"/>
    </location>
</feature>
<comment type="caution">
    <text evidence="2">The sequence shown here is derived from an EMBL/GenBank/DDBJ whole genome shotgun (WGS) entry which is preliminary data.</text>
</comment>
<protein>
    <recommendedName>
        <fullName evidence="4">Secreted protein</fullName>
    </recommendedName>
</protein>
<proteinExistence type="predicted"/>
<dbReference type="AlphaFoldDB" id="A0A7U9KRB7"/>
<accession>A0A7U9KRB7</accession>
<evidence type="ECO:0000313" key="2">
    <source>
        <dbReference type="EMBL" id="GCD33376.1"/>
    </source>
</evidence>